<evidence type="ECO:0000313" key="5">
    <source>
        <dbReference type="Proteomes" id="UP001279553"/>
    </source>
</evidence>
<dbReference type="PRINTS" id="PR00081">
    <property type="entry name" value="GDHRDH"/>
</dbReference>
<gene>
    <name evidence="4" type="ORF">SIL87_19400</name>
</gene>
<dbReference type="PRINTS" id="PR00080">
    <property type="entry name" value="SDRFAMILY"/>
</dbReference>
<comment type="similarity">
    <text evidence="1 3">Belongs to the short-chain dehydrogenases/reductases (SDR) family.</text>
</comment>
<comment type="caution">
    <text evidence="4">The sequence shown here is derived from an EMBL/GenBank/DDBJ whole genome shotgun (WGS) entry which is preliminary data.</text>
</comment>
<name>A0AAW9DY47_ACIAO</name>
<organism evidence="4 5">
    <name type="scientific">Acidiphilium acidophilum</name>
    <name type="common">Thiobacillus acidophilus</name>
    <dbReference type="NCBI Taxonomy" id="76588"/>
    <lineage>
        <taxon>Bacteria</taxon>
        <taxon>Pseudomonadati</taxon>
        <taxon>Pseudomonadota</taxon>
        <taxon>Alphaproteobacteria</taxon>
        <taxon>Acetobacterales</taxon>
        <taxon>Acidocellaceae</taxon>
        <taxon>Acidiphilium</taxon>
    </lineage>
</organism>
<dbReference type="CDD" id="cd05233">
    <property type="entry name" value="SDR_c"/>
    <property type="match status" value="1"/>
</dbReference>
<evidence type="ECO:0000256" key="3">
    <source>
        <dbReference type="RuleBase" id="RU000363"/>
    </source>
</evidence>
<sequence length="249" mass="25979">MAMRTAVVTGAGSGVGRAAALALLAEGWFVVLTGRRREALDETIGLSAAVDRALAVTADVADPASVAALFARVSEVCGRLDLLFNNAGNNTPSTNFGDLTFEQWTHVIDVNLNGAFLCANAAYRMMRDQTPQGGRIINNGSISAHTPRPGSAPYTATKHAITGLTKTIALDGRVHNIACGQIDIGNAATPMTRRMTTGVPQADGSIRAEPTMDVEVVGRTIVYMAGLPADANAMFLTVMATSMPYAGRG</sequence>
<dbReference type="InterPro" id="IPR020904">
    <property type="entry name" value="Sc_DH/Rdtase_CS"/>
</dbReference>
<reference evidence="4 5" key="1">
    <citation type="submission" date="2023-11" db="EMBL/GenBank/DDBJ databases">
        <title>MicrobeMod: A computational toolkit for identifying prokaryotic methylation and restriction-modification with nanopore sequencing.</title>
        <authorList>
            <person name="Crits-Christoph A."/>
            <person name="Kang S.C."/>
            <person name="Lee H."/>
            <person name="Ostrov N."/>
        </authorList>
    </citation>
    <scope>NUCLEOTIDE SEQUENCE [LARGE SCALE GENOMIC DNA]</scope>
    <source>
        <strain evidence="4 5">DSMZ 700</strain>
    </source>
</reference>
<evidence type="ECO:0000256" key="1">
    <source>
        <dbReference type="ARBA" id="ARBA00006484"/>
    </source>
</evidence>
<dbReference type="PROSITE" id="PS00061">
    <property type="entry name" value="ADH_SHORT"/>
    <property type="match status" value="1"/>
</dbReference>
<evidence type="ECO:0000313" key="4">
    <source>
        <dbReference type="EMBL" id="MDX5932922.1"/>
    </source>
</evidence>
<accession>A0AAW9DY47</accession>
<dbReference type="SUPFAM" id="SSF51735">
    <property type="entry name" value="NAD(P)-binding Rossmann-fold domains"/>
    <property type="match status" value="1"/>
</dbReference>
<dbReference type="AlphaFoldDB" id="A0AAW9DY47"/>
<proteinExistence type="inferred from homology"/>
<dbReference type="EC" id="1.-.-.-" evidence="4"/>
<dbReference type="Pfam" id="PF00106">
    <property type="entry name" value="adh_short"/>
    <property type="match status" value="1"/>
</dbReference>
<dbReference type="InterPro" id="IPR036291">
    <property type="entry name" value="NAD(P)-bd_dom_sf"/>
</dbReference>
<dbReference type="PANTHER" id="PTHR43669">
    <property type="entry name" value="5-KETO-D-GLUCONATE 5-REDUCTASE"/>
    <property type="match status" value="1"/>
</dbReference>
<protein>
    <submittedName>
        <fullName evidence="4">SDR family oxidoreductase</fullName>
        <ecNumber evidence="4">1.-.-.-</ecNumber>
    </submittedName>
</protein>
<keyword evidence="2 4" id="KW-0560">Oxidoreductase</keyword>
<dbReference type="Proteomes" id="UP001279553">
    <property type="component" value="Unassembled WGS sequence"/>
</dbReference>
<dbReference type="GO" id="GO:0016491">
    <property type="term" value="F:oxidoreductase activity"/>
    <property type="evidence" value="ECO:0007669"/>
    <property type="project" value="UniProtKB-KW"/>
</dbReference>
<evidence type="ECO:0000256" key="2">
    <source>
        <dbReference type="ARBA" id="ARBA00023002"/>
    </source>
</evidence>
<keyword evidence="5" id="KW-1185">Reference proteome</keyword>
<dbReference type="Gene3D" id="3.40.50.720">
    <property type="entry name" value="NAD(P)-binding Rossmann-like Domain"/>
    <property type="match status" value="1"/>
</dbReference>
<dbReference type="PANTHER" id="PTHR43669:SF12">
    <property type="entry name" value="BLR5618 PROTEIN"/>
    <property type="match status" value="1"/>
</dbReference>
<dbReference type="InterPro" id="IPR002347">
    <property type="entry name" value="SDR_fam"/>
</dbReference>
<dbReference type="EMBL" id="JAWXYB010000018">
    <property type="protein sequence ID" value="MDX5932922.1"/>
    <property type="molecule type" value="Genomic_DNA"/>
</dbReference>
<dbReference type="FunFam" id="3.40.50.720:FF:000084">
    <property type="entry name" value="Short-chain dehydrogenase reductase"/>
    <property type="match status" value="1"/>
</dbReference>